<protein>
    <submittedName>
        <fullName evidence="1">Uncharacterized protein</fullName>
    </submittedName>
</protein>
<sequence>MSYAPLVGNVALLDTTATAWTLELDTGSSAEDHCWAMLDLLKVLSFGVQAADFATPSPVLRLVRG</sequence>
<name>A0ABV9RDZ8_9PSEU</name>
<dbReference type="EMBL" id="JBHSIM010000009">
    <property type="protein sequence ID" value="MFC4831804.1"/>
    <property type="molecule type" value="Genomic_DNA"/>
</dbReference>
<dbReference type="RefSeq" id="WP_274191342.1">
    <property type="nucleotide sequence ID" value="NZ_BAABHN010000009.1"/>
</dbReference>
<dbReference type="Proteomes" id="UP001595909">
    <property type="component" value="Unassembled WGS sequence"/>
</dbReference>
<keyword evidence="2" id="KW-1185">Reference proteome</keyword>
<organism evidence="1 2">
    <name type="scientific">Actinomycetospora chibensis</name>
    <dbReference type="NCBI Taxonomy" id="663606"/>
    <lineage>
        <taxon>Bacteria</taxon>
        <taxon>Bacillati</taxon>
        <taxon>Actinomycetota</taxon>
        <taxon>Actinomycetes</taxon>
        <taxon>Pseudonocardiales</taxon>
        <taxon>Pseudonocardiaceae</taxon>
        <taxon>Actinomycetospora</taxon>
    </lineage>
</organism>
<evidence type="ECO:0000313" key="2">
    <source>
        <dbReference type="Proteomes" id="UP001595909"/>
    </source>
</evidence>
<comment type="caution">
    <text evidence="1">The sequence shown here is derived from an EMBL/GenBank/DDBJ whole genome shotgun (WGS) entry which is preliminary data.</text>
</comment>
<reference evidence="2" key="1">
    <citation type="journal article" date="2019" name="Int. J. Syst. Evol. Microbiol.">
        <title>The Global Catalogue of Microorganisms (GCM) 10K type strain sequencing project: providing services to taxonomists for standard genome sequencing and annotation.</title>
        <authorList>
            <consortium name="The Broad Institute Genomics Platform"/>
            <consortium name="The Broad Institute Genome Sequencing Center for Infectious Disease"/>
            <person name="Wu L."/>
            <person name="Ma J."/>
        </authorList>
    </citation>
    <scope>NUCLEOTIDE SEQUENCE [LARGE SCALE GENOMIC DNA]</scope>
    <source>
        <strain evidence="2">CCUG 50347</strain>
    </source>
</reference>
<proteinExistence type="predicted"/>
<evidence type="ECO:0000313" key="1">
    <source>
        <dbReference type="EMBL" id="MFC4831804.1"/>
    </source>
</evidence>
<gene>
    <name evidence="1" type="ORF">ACFPEL_05215</name>
</gene>
<accession>A0ABV9RDZ8</accession>